<dbReference type="GO" id="GO:0003677">
    <property type="term" value="F:DNA binding"/>
    <property type="evidence" value="ECO:0007669"/>
    <property type="project" value="UniProtKB-KW"/>
</dbReference>
<keyword evidence="3" id="KW-0238">DNA-binding</keyword>
<dbReference type="PATRIC" id="fig|61647.15.peg.1819"/>
<dbReference type="InterPro" id="IPR036388">
    <property type="entry name" value="WH-like_DNA-bd_sf"/>
</dbReference>
<evidence type="ECO:0000256" key="2">
    <source>
        <dbReference type="ARBA" id="ARBA00023015"/>
    </source>
</evidence>
<dbReference type="InterPro" id="IPR036390">
    <property type="entry name" value="WH_DNA-bd_sf"/>
</dbReference>
<dbReference type="eggNOG" id="COG0583">
    <property type="taxonomic scope" value="Bacteria"/>
</dbReference>
<dbReference type="CDD" id="cd05466">
    <property type="entry name" value="PBP2_LTTR_substrate"/>
    <property type="match status" value="1"/>
</dbReference>
<dbReference type="PRINTS" id="PR00039">
    <property type="entry name" value="HTHLYSR"/>
</dbReference>
<comment type="similarity">
    <text evidence="1">Belongs to the LysR transcriptional regulatory family.</text>
</comment>
<dbReference type="InterPro" id="IPR000847">
    <property type="entry name" value="LysR_HTH_N"/>
</dbReference>
<keyword evidence="4" id="KW-0010">Activator</keyword>
<evidence type="ECO:0000256" key="5">
    <source>
        <dbReference type="ARBA" id="ARBA00023163"/>
    </source>
</evidence>
<dbReference type="Proteomes" id="UP000036196">
    <property type="component" value="Unassembled WGS sequence"/>
</dbReference>
<dbReference type="SUPFAM" id="SSF53850">
    <property type="entry name" value="Periplasmic binding protein-like II"/>
    <property type="match status" value="1"/>
</dbReference>
<dbReference type="PROSITE" id="PS50931">
    <property type="entry name" value="HTH_LYSR"/>
    <property type="match status" value="1"/>
</dbReference>
<dbReference type="SUPFAM" id="SSF46785">
    <property type="entry name" value="Winged helix' DNA-binding domain"/>
    <property type="match status" value="1"/>
</dbReference>
<dbReference type="Pfam" id="PF03466">
    <property type="entry name" value="LysR_substrate"/>
    <property type="match status" value="1"/>
</dbReference>
<keyword evidence="2" id="KW-0805">Transcription regulation</keyword>
<dbReference type="EMBL" id="LDZF01000002">
    <property type="protein sequence ID" value="KMK16042.1"/>
    <property type="molecule type" value="Genomic_DNA"/>
</dbReference>
<dbReference type="Pfam" id="PF00126">
    <property type="entry name" value="HTH_1"/>
    <property type="match status" value="1"/>
</dbReference>
<evidence type="ECO:0000256" key="3">
    <source>
        <dbReference type="ARBA" id="ARBA00023125"/>
    </source>
</evidence>
<comment type="caution">
    <text evidence="7">The sequence shown here is derived from an EMBL/GenBank/DDBJ whole genome shotgun (WGS) entry which is preliminary data.</text>
</comment>
<dbReference type="RefSeq" id="WP_048278042.1">
    <property type="nucleotide sequence ID" value="NZ_LDZF01000002.1"/>
</dbReference>
<dbReference type="GO" id="GO:2000142">
    <property type="term" value="P:regulation of DNA-templated transcription initiation"/>
    <property type="evidence" value="ECO:0007669"/>
    <property type="project" value="TreeGrafter"/>
</dbReference>
<evidence type="ECO:0000259" key="6">
    <source>
        <dbReference type="PROSITE" id="PS50931"/>
    </source>
</evidence>
<accession>A0A0J5P666</accession>
<evidence type="ECO:0000313" key="7">
    <source>
        <dbReference type="EMBL" id="KMK16042.1"/>
    </source>
</evidence>
<evidence type="ECO:0000256" key="1">
    <source>
        <dbReference type="ARBA" id="ARBA00009437"/>
    </source>
</evidence>
<reference evidence="7 8" key="1">
    <citation type="submission" date="2015-05" db="EMBL/GenBank/DDBJ databases">
        <title>Genome sequences of Pluralibacter gergoviae.</title>
        <authorList>
            <person name="Greninger A.L."/>
            <person name="Miller S."/>
        </authorList>
    </citation>
    <scope>NUCLEOTIDE SEQUENCE [LARGE SCALE GENOMIC DNA]</scope>
    <source>
        <strain evidence="7 8">JS81F13</strain>
    </source>
</reference>
<organism evidence="7 8">
    <name type="scientific">Pluralibacter gergoviae</name>
    <name type="common">Enterobacter gergoviae</name>
    <dbReference type="NCBI Taxonomy" id="61647"/>
    <lineage>
        <taxon>Bacteria</taxon>
        <taxon>Pseudomonadati</taxon>
        <taxon>Pseudomonadota</taxon>
        <taxon>Gammaproteobacteria</taxon>
        <taxon>Enterobacterales</taxon>
        <taxon>Enterobacteriaceae</taxon>
        <taxon>Pluralibacter</taxon>
    </lineage>
</organism>
<evidence type="ECO:0000256" key="4">
    <source>
        <dbReference type="ARBA" id="ARBA00023159"/>
    </source>
</evidence>
<name>A0A0J5P666_PLUGE</name>
<protein>
    <submittedName>
        <fullName evidence="7">LysR family transcriptional regulator</fullName>
    </submittedName>
</protein>
<gene>
    <name evidence="7" type="ORF">ABW06_02110</name>
</gene>
<proteinExistence type="inferred from homology"/>
<dbReference type="AlphaFoldDB" id="A0A0J5P666"/>
<dbReference type="STRING" id="61647.LG71_13630"/>
<dbReference type="Gene3D" id="1.10.10.10">
    <property type="entry name" value="Winged helix-like DNA-binding domain superfamily/Winged helix DNA-binding domain"/>
    <property type="match status" value="1"/>
</dbReference>
<dbReference type="PANTHER" id="PTHR30293:SF0">
    <property type="entry name" value="NITROGEN ASSIMILATION REGULATORY PROTEIN NAC"/>
    <property type="match status" value="1"/>
</dbReference>
<keyword evidence="8" id="KW-1185">Reference proteome</keyword>
<dbReference type="InterPro" id="IPR005119">
    <property type="entry name" value="LysR_subst-bd"/>
</dbReference>
<dbReference type="Gene3D" id="3.40.190.290">
    <property type="match status" value="1"/>
</dbReference>
<evidence type="ECO:0000313" key="8">
    <source>
        <dbReference type="Proteomes" id="UP000036196"/>
    </source>
</evidence>
<dbReference type="GO" id="GO:0003700">
    <property type="term" value="F:DNA-binding transcription factor activity"/>
    <property type="evidence" value="ECO:0007669"/>
    <property type="project" value="InterPro"/>
</dbReference>
<feature type="domain" description="HTH lysR-type" evidence="6">
    <location>
        <begin position="1"/>
        <end position="58"/>
    </location>
</feature>
<dbReference type="PANTHER" id="PTHR30293">
    <property type="entry name" value="TRANSCRIPTIONAL REGULATORY PROTEIN NAC-RELATED"/>
    <property type="match status" value="1"/>
</dbReference>
<sequence>MDIKQLKYLIALDQTRHFGRAAAQCNITQPTLSMRIRSLEEELGLVLIARGQRFEGFTPEGERILAWAHSLMAAHSGLQAEAALCRGQVVGELRLGMVPLASVDPTRLIQHLSGHYPELKYSLFALSSEQILDGISSNRLDLGIGYLNTLDSDVFDAIPLPRTRMGLLHDTRHFTLGRDALSWAALADYPLGFLSKGMHYRESMDVRFKAAGVSPNRVLESDSAFQILQAVQNGICCAVMPLNNGLEALNDHFAIVPIESAEMSAETGLIIRKQAPVSSLALRCFADAKAFYAAGG</sequence>
<dbReference type="FunFam" id="1.10.10.10:FF:000001">
    <property type="entry name" value="LysR family transcriptional regulator"/>
    <property type="match status" value="1"/>
</dbReference>
<keyword evidence="5" id="KW-0804">Transcription</keyword>